<feature type="active site" description="Phosphocysteine intermediate; for EIIB activity" evidence="11">
    <location>
        <position position="26"/>
    </location>
</feature>
<keyword evidence="5" id="KW-0808">Transferase</keyword>
<dbReference type="Pfam" id="PF00367">
    <property type="entry name" value="PTS_EIIB"/>
    <property type="match status" value="1"/>
</dbReference>
<keyword evidence="17" id="KW-1185">Reference proteome</keyword>
<feature type="domain" description="PTS EIIC type-1" evidence="15">
    <location>
        <begin position="120"/>
        <end position="476"/>
    </location>
</feature>
<dbReference type="Pfam" id="PF02378">
    <property type="entry name" value="PTS_EIIC"/>
    <property type="match status" value="1"/>
</dbReference>
<dbReference type="InterPro" id="IPR036878">
    <property type="entry name" value="Glu_permease_IIB"/>
</dbReference>
<dbReference type="SUPFAM" id="SSF51261">
    <property type="entry name" value="Duplicated hybrid motif"/>
    <property type="match status" value="1"/>
</dbReference>
<comment type="subcellular location">
    <subcellularLocation>
        <location evidence="1">Cell membrane</location>
        <topology evidence="1">Multi-pass membrane protein</topology>
    </subcellularLocation>
</comment>
<dbReference type="Proteomes" id="UP001431693">
    <property type="component" value="Unassembled WGS sequence"/>
</dbReference>
<name>A0ABT6ZM10_9ACTN</name>
<feature type="transmembrane region" description="Helical" evidence="12">
    <location>
        <begin position="112"/>
        <end position="137"/>
    </location>
</feature>
<evidence type="ECO:0000256" key="7">
    <source>
        <dbReference type="ARBA" id="ARBA00022692"/>
    </source>
</evidence>
<dbReference type="EMBL" id="JASJEX010000003">
    <property type="protein sequence ID" value="MDJ1129912.1"/>
    <property type="molecule type" value="Genomic_DNA"/>
</dbReference>
<feature type="domain" description="PTS EIIA type-1" evidence="13">
    <location>
        <begin position="509"/>
        <end position="615"/>
    </location>
</feature>
<protein>
    <submittedName>
        <fullName evidence="16">Glucose PTS transporter subunit IIA</fullName>
    </submittedName>
</protein>
<evidence type="ECO:0000259" key="14">
    <source>
        <dbReference type="PROSITE" id="PS51098"/>
    </source>
</evidence>
<feature type="transmembrane region" description="Helical" evidence="12">
    <location>
        <begin position="289"/>
        <end position="313"/>
    </location>
</feature>
<evidence type="ECO:0000256" key="1">
    <source>
        <dbReference type="ARBA" id="ARBA00004651"/>
    </source>
</evidence>
<evidence type="ECO:0000256" key="4">
    <source>
        <dbReference type="ARBA" id="ARBA00022597"/>
    </source>
</evidence>
<evidence type="ECO:0000259" key="13">
    <source>
        <dbReference type="PROSITE" id="PS51093"/>
    </source>
</evidence>
<evidence type="ECO:0000256" key="12">
    <source>
        <dbReference type="SAM" id="Phobius"/>
    </source>
</evidence>
<dbReference type="InterPro" id="IPR001996">
    <property type="entry name" value="PTS_IIB_1"/>
</dbReference>
<dbReference type="PANTHER" id="PTHR30175">
    <property type="entry name" value="PHOSPHOTRANSFERASE SYSTEM TRANSPORT PROTEIN"/>
    <property type="match status" value="1"/>
</dbReference>
<comment type="caution">
    <text evidence="16">The sequence shown here is derived from an EMBL/GenBank/DDBJ whole genome shotgun (WGS) entry which is preliminary data.</text>
</comment>
<evidence type="ECO:0000256" key="8">
    <source>
        <dbReference type="ARBA" id="ARBA00022777"/>
    </source>
</evidence>
<keyword evidence="3" id="KW-1003">Cell membrane</keyword>
<proteinExistence type="predicted"/>
<feature type="transmembrane region" description="Helical" evidence="12">
    <location>
        <begin position="257"/>
        <end position="283"/>
    </location>
</feature>
<evidence type="ECO:0000256" key="11">
    <source>
        <dbReference type="PROSITE-ProRule" id="PRU00421"/>
    </source>
</evidence>
<dbReference type="PROSITE" id="PS51093">
    <property type="entry name" value="PTS_EIIA_TYPE_1"/>
    <property type="match status" value="1"/>
</dbReference>
<dbReference type="Gene3D" id="3.30.1360.60">
    <property type="entry name" value="Glucose permease domain IIB"/>
    <property type="match status" value="1"/>
</dbReference>
<keyword evidence="10 12" id="KW-0472">Membrane</keyword>
<sequence length="642" mass="66312">MDYAQSAKEVLRYVGGADNVASAAHCATRLRLVIADNSKVDKEALENVDGAKGVFEAQGQLQIIFGTGTVNKVYDEFLQAGGLSGASKAEAKEAAAAQQNPIMRGIKLLGDVFVPIIPAIVASGLLLGILSALNFMVTQGIIAMDTNSSFYQVANLVSSTAFSFLQILIGFSAASAFGANPFLGAVMGAIMINPAMESAYSLAELTAAGTMPTLEVIPGIWSIDWVGYQGHVIPIVIAVAILAFLEKRLHKVVPEAIDLFVTPLVSVFVTAWVVLCFVGPLFVVAENAVLGFVQWLITLPFGIGAAVVGAIYSPTVVTGLHQMYTAIDLGQLASYGVTYWLPIASACNIAQAGACLAVAVKTKDPKVKGLATPSALSAFMGITEPAIFGVNLRFIKVFISGCIGGACGALICSLTGLAASGTGVTGIFGILLCMAQPVQYCIMFAVSAGVAFGLSFMLYSEKPSESERELEASAGEVPVSAEKPQALLAAEKLSAPVAGTYVAPADIADPTFAAEILGPTAAVEPGAGSADVIAPCDGTVTTVFETGHAVGITSASGAEVLIHVGVDTVKMNGEGFTKHVTEGQAVRAGDQLLTVDFDAVRAAGYPATTMMIVSNAYDFDVEKPVTSGAVTAETQLIDLTRK</sequence>
<evidence type="ECO:0000256" key="3">
    <source>
        <dbReference type="ARBA" id="ARBA00022475"/>
    </source>
</evidence>
<dbReference type="SUPFAM" id="SSF55604">
    <property type="entry name" value="Glucose permease domain IIB"/>
    <property type="match status" value="1"/>
</dbReference>
<evidence type="ECO:0000256" key="9">
    <source>
        <dbReference type="ARBA" id="ARBA00022989"/>
    </source>
</evidence>
<evidence type="ECO:0000313" key="17">
    <source>
        <dbReference type="Proteomes" id="UP001431693"/>
    </source>
</evidence>
<dbReference type="PROSITE" id="PS51103">
    <property type="entry name" value="PTS_EIIC_TYPE_1"/>
    <property type="match status" value="1"/>
</dbReference>
<dbReference type="InterPro" id="IPR013013">
    <property type="entry name" value="PTS_EIIC_1"/>
</dbReference>
<evidence type="ECO:0000259" key="15">
    <source>
        <dbReference type="PROSITE" id="PS51103"/>
    </source>
</evidence>
<dbReference type="Gene3D" id="2.70.70.10">
    <property type="entry name" value="Glucose Permease (Domain IIA)"/>
    <property type="match status" value="1"/>
</dbReference>
<dbReference type="PANTHER" id="PTHR30175:SF7">
    <property type="entry name" value="NEGATIVE REGULATOR OF SACY ACTIVITY"/>
    <property type="match status" value="1"/>
</dbReference>
<feature type="transmembrane region" description="Helical" evidence="12">
    <location>
        <begin position="225"/>
        <end position="245"/>
    </location>
</feature>
<feature type="domain" description="PTS EIIB type-1" evidence="14">
    <location>
        <begin position="4"/>
        <end position="87"/>
    </location>
</feature>
<dbReference type="Pfam" id="PF00358">
    <property type="entry name" value="PTS_EIIA_1"/>
    <property type="match status" value="1"/>
</dbReference>
<dbReference type="InterPro" id="IPR011055">
    <property type="entry name" value="Dup_hybrid_motif"/>
</dbReference>
<keyword evidence="2" id="KW-0813">Transport</keyword>
<dbReference type="PROSITE" id="PS51098">
    <property type="entry name" value="PTS_EIIB_TYPE_1"/>
    <property type="match status" value="1"/>
</dbReference>
<reference evidence="16" key="1">
    <citation type="submission" date="2023-05" db="EMBL/GenBank/DDBJ databases">
        <title>[olsenella] sp. nov., isolated from a pig farm feces dump.</title>
        <authorList>
            <person name="Chang Y.-H."/>
        </authorList>
    </citation>
    <scope>NUCLEOTIDE SEQUENCE</scope>
    <source>
        <strain evidence="16">YH-ols2217</strain>
    </source>
</reference>
<keyword evidence="7 12" id="KW-0812">Transmembrane</keyword>
<dbReference type="NCBIfam" id="TIGR00826">
    <property type="entry name" value="EIIB_glc"/>
    <property type="match status" value="1"/>
</dbReference>
<keyword evidence="6" id="KW-0598">Phosphotransferase system</keyword>
<dbReference type="RefSeq" id="WP_283713032.1">
    <property type="nucleotide sequence ID" value="NZ_JASJEW010000002.1"/>
</dbReference>
<dbReference type="PROSITE" id="PS01035">
    <property type="entry name" value="PTS_EIIB_TYPE_1_CYS"/>
    <property type="match status" value="1"/>
</dbReference>
<feature type="transmembrane region" description="Helical" evidence="12">
    <location>
        <begin position="437"/>
        <end position="459"/>
    </location>
</feature>
<keyword evidence="9 12" id="KW-1133">Transmembrane helix</keyword>
<dbReference type="InterPro" id="IPR003352">
    <property type="entry name" value="PTS_EIIC"/>
</dbReference>
<evidence type="ECO:0000256" key="6">
    <source>
        <dbReference type="ARBA" id="ARBA00022683"/>
    </source>
</evidence>
<feature type="transmembrane region" description="Helical" evidence="12">
    <location>
        <begin position="149"/>
        <end position="169"/>
    </location>
</feature>
<organism evidence="16 17">
    <name type="scientific">Kribbibacterium absianum</name>
    <dbReference type="NCBI Taxonomy" id="3044210"/>
    <lineage>
        <taxon>Bacteria</taxon>
        <taxon>Bacillati</taxon>
        <taxon>Actinomycetota</taxon>
        <taxon>Coriobacteriia</taxon>
        <taxon>Coriobacteriales</taxon>
        <taxon>Kribbibacteriaceae</taxon>
        <taxon>Kribbibacterium</taxon>
    </lineage>
</organism>
<dbReference type="InterPro" id="IPR050558">
    <property type="entry name" value="PTS_Sugar-Specific_Components"/>
</dbReference>
<evidence type="ECO:0000256" key="10">
    <source>
        <dbReference type="ARBA" id="ARBA00023136"/>
    </source>
</evidence>
<feature type="transmembrane region" description="Helical" evidence="12">
    <location>
        <begin position="398"/>
        <end position="431"/>
    </location>
</feature>
<accession>A0ABT6ZM10</accession>
<keyword evidence="4" id="KW-0762">Sugar transport</keyword>
<evidence type="ECO:0000256" key="2">
    <source>
        <dbReference type="ARBA" id="ARBA00022448"/>
    </source>
</evidence>
<dbReference type="InterPro" id="IPR018113">
    <property type="entry name" value="PTrfase_EIIB_Cys"/>
</dbReference>
<gene>
    <name evidence="16" type="ORF">QJ043_07460</name>
</gene>
<dbReference type="InterPro" id="IPR001127">
    <property type="entry name" value="PTS_EIIA_1_perm"/>
</dbReference>
<dbReference type="NCBIfam" id="TIGR00830">
    <property type="entry name" value="PTBA"/>
    <property type="match status" value="1"/>
</dbReference>
<dbReference type="CDD" id="cd00212">
    <property type="entry name" value="PTS_IIB_glc"/>
    <property type="match status" value="1"/>
</dbReference>
<dbReference type="PROSITE" id="PS00371">
    <property type="entry name" value="PTS_EIIA_TYPE_1_HIS"/>
    <property type="match status" value="1"/>
</dbReference>
<evidence type="ECO:0000313" key="16">
    <source>
        <dbReference type="EMBL" id="MDJ1129912.1"/>
    </source>
</evidence>
<evidence type="ECO:0000256" key="5">
    <source>
        <dbReference type="ARBA" id="ARBA00022679"/>
    </source>
</evidence>
<keyword evidence="8" id="KW-0418">Kinase</keyword>